<dbReference type="InterPro" id="IPR050109">
    <property type="entry name" value="HTH-type_TetR-like_transc_reg"/>
</dbReference>
<gene>
    <name evidence="7" type="ORF">ACFF45_12400</name>
</gene>
<dbReference type="PROSITE" id="PS50977">
    <property type="entry name" value="HTH_TETR_2"/>
    <property type="match status" value="1"/>
</dbReference>
<dbReference type="RefSeq" id="WP_381345670.1">
    <property type="nucleotide sequence ID" value="NZ_JBHMCY010000018.1"/>
</dbReference>
<protein>
    <submittedName>
        <fullName evidence="7">TetR/AcrR family transcriptional regulator</fullName>
    </submittedName>
</protein>
<accession>A0ABV5MZN3</accession>
<feature type="domain" description="HTH tetR-type" evidence="6">
    <location>
        <begin position="32"/>
        <end position="92"/>
    </location>
</feature>
<dbReference type="PANTHER" id="PTHR30055">
    <property type="entry name" value="HTH-TYPE TRANSCRIPTIONAL REGULATOR RUTR"/>
    <property type="match status" value="1"/>
</dbReference>
<dbReference type="InterPro" id="IPR009057">
    <property type="entry name" value="Homeodomain-like_sf"/>
</dbReference>
<keyword evidence="3" id="KW-0804">Transcription</keyword>
<dbReference type="Gene3D" id="1.10.10.60">
    <property type="entry name" value="Homeodomain-like"/>
    <property type="match status" value="1"/>
</dbReference>
<dbReference type="InterPro" id="IPR011075">
    <property type="entry name" value="TetR_C"/>
</dbReference>
<sequence>MTAARRPAGSDTTASPQDAPDVPRGSSRRRGAALLRAIYLATLEELAETSFEELSFEKIGARAGTGKATLYRRWSTTAELVLAALSDPATGFPQPVAPDSGSLRDDLASVLTALADSLQEPRGRALRPLITQRPRHPELFDEFLRVLVAPHQRLLLGILRAAADRGEAEPDAVTQRIASVGPRLVIMESMQHDSVPPSEVAAIVDEVLLPLTAAHARRPRAAQRPSTA</sequence>
<dbReference type="SUPFAM" id="SSF46689">
    <property type="entry name" value="Homeodomain-like"/>
    <property type="match status" value="1"/>
</dbReference>
<organism evidence="7 8">
    <name type="scientific">Streptomyces cinereospinus</name>
    <dbReference type="NCBI Taxonomy" id="285561"/>
    <lineage>
        <taxon>Bacteria</taxon>
        <taxon>Bacillati</taxon>
        <taxon>Actinomycetota</taxon>
        <taxon>Actinomycetes</taxon>
        <taxon>Kitasatosporales</taxon>
        <taxon>Streptomycetaceae</taxon>
        <taxon>Streptomyces</taxon>
    </lineage>
</organism>
<evidence type="ECO:0000259" key="6">
    <source>
        <dbReference type="PROSITE" id="PS50977"/>
    </source>
</evidence>
<proteinExistence type="predicted"/>
<evidence type="ECO:0000313" key="8">
    <source>
        <dbReference type="Proteomes" id="UP001589709"/>
    </source>
</evidence>
<dbReference type="InterPro" id="IPR036271">
    <property type="entry name" value="Tet_transcr_reg_TetR-rel_C_sf"/>
</dbReference>
<dbReference type="PANTHER" id="PTHR30055:SF225">
    <property type="entry name" value="TRANSCRIPTIONAL REGULATORY PROTEIN-RELATED"/>
    <property type="match status" value="1"/>
</dbReference>
<evidence type="ECO:0000313" key="7">
    <source>
        <dbReference type="EMBL" id="MFB9463484.1"/>
    </source>
</evidence>
<dbReference type="InterPro" id="IPR001647">
    <property type="entry name" value="HTH_TetR"/>
</dbReference>
<evidence type="ECO:0000256" key="4">
    <source>
        <dbReference type="PROSITE-ProRule" id="PRU00335"/>
    </source>
</evidence>
<feature type="DNA-binding region" description="H-T-H motif" evidence="4">
    <location>
        <begin position="55"/>
        <end position="74"/>
    </location>
</feature>
<dbReference type="Proteomes" id="UP001589709">
    <property type="component" value="Unassembled WGS sequence"/>
</dbReference>
<dbReference type="Gene3D" id="1.10.357.10">
    <property type="entry name" value="Tetracycline Repressor, domain 2"/>
    <property type="match status" value="1"/>
</dbReference>
<keyword evidence="2 4" id="KW-0238">DNA-binding</keyword>
<dbReference type="EMBL" id="JBHMCY010000018">
    <property type="protein sequence ID" value="MFB9463484.1"/>
    <property type="molecule type" value="Genomic_DNA"/>
</dbReference>
<keyword evidence="8" id="KW-1185">Reference proteome</keyword>
<name>A0ABV5MZN3_9ACTN</name>
<evidence type="ECO:0000256" key="1">
    <source>
        <dbReference type="ARBA" id="ARBA00023015"/>
    </source>
</evidence>
<feature type="region of interest" description="Disordered" evidence="5">
    <location>
        <begin position="1"/>
        <end position="28"/>
    </location>
</feature>
<dbReference type="Pfam" id="PF00440">
    <property type="entry name" value="TetR_N"/>
    <property type="match status" value="1"/>
</dbReference>
<keyword evidence="1" id="KW-0805">Transcription regulation</keyword>
<evidence type="ECO:0000256" key="2">
    <source>
        <dbReference type="ARBA" id="ARBA00023125"/>
    </source>
</evidence>
<dbReference type="SUPFAM" id="SSF48498">
    <property type="entry name" value="Tetracyclin repressor-like, C-terminal domain"/>
    <property type="match status" value="1"/>
</dbReference>
<evidence type="ECO:0000256" key="5">
    <source>
        <dbReference type="SAM" id="MobiDB-lite"/>
    </source>
</evidence>
<dbReference type="Pfam" id="PF16859">
    <property type="entry name" value="TetR_C_11"/>
    <property type="match status" value="1"/>
</dbReference>
<reference evidence="7 8" key="1">
    <citation type="submission" date="2024-09" db="EMBL/GenBank/DDBJ databases">
        <authorList>
            <person name="Sun Q."/>
            <person name="Mori K."/>
        </authorList>
    </citation>
    <scope>NUCLEOTIDE SEQUENCE [LARGE SCALE GENOMIC DNA]</scope>
    <source>
        <strain evidence="7 8">JCM 6917</strain>
    </source>
</reference>
<comment type="caution">
    <text evidence="7">The sequence shown here is derived from an EMBL/GenBank/DDBJ whole genome shotgun (WGS) entry which is preliminary data.</text>
</comment>
<evidence type="ECO:0000256" key="3">
    <source>
        <dbReference type="ARBA" id="ARBA00023163"/>
    </source>
</evidence>